<accession>A0A1T2KY96</accession>
<protein>
    <recommendedName>
        <fullName evidence="3">HMA domain-containing protein</fullName>
    </recommendedName>
</protein>
<proteinExistence type="predicted"/>
<sequence length="136" mass="15842">MDNQASDSIKQREIVFVEMHPDPNQAQTAAEHLSQIDGILDAHAESPTQLRIRYHVLEITLEQIESALTEAGFHISSRLIHKLRRALFYYTEEIQRANNGCPQGESKCTRQIFINRYQQINHSCRDGRPGHWRKYQ</sequence>
<dbReference type="OrthoDB" id="5794343at2"/>
<evidence type="ECO:0000313" key="2">
    <source>
        <dbReference type="Proteomes" id="UP000190896"/>
    </source>
</evidence>
<evidence type="ECO:0008006" key="3">
    <source>
        <dbReference type="Google" id="ProtNLM"/>
    </source>
</evidence>
<dbReference type="Proteomes" id="UP000190896">
    <property type="component" value="Unassembled WGS sequence"/>
</dbReference>
<dbReference type="RefSeq" id="WP_078485577.1">
    <property type="nucleotide sequence ID" value="NZ_MPRJ01000002.1"/>
</dbReference>
<keyword evidence="2" id="KW-1185">Reference proteome</keyword>
<dbReference type="EMBL" id="MPRJ01000002">
    <property type="protein sequence ID" value="OOZ37781.1"/>
    <property type="molecule type" value="Genomic_DNA"/>
</dbReference>
<dbReference type="AlphaFoldDB" id="A0A1T2KY96"/>
<name>A0A1T2KY96_9GAMM</name>
<comment type="caution">
    <text evidence="1">The sequence shown here is derived from an EMBL/GenBank/DDBJ whole genome shotgun (WGS) entry which is preliminary data.</text>
</comment>
<evidence type="ECO:0000313" key="1">
    <source>
        <dbReference type="EMBL" id="OOZ37781.1"/>
    </source>
</evidence>
<organism evidence="1 2">
    <name type="scientific">Solemya velesiana gill symbiont</name>
    <dbReference type="NCBI Taxonomy" id="1918948"/>
    <lineage>
        <taxon>Bacteria</taxon>
        <taxon>Pseudomonadati</taxon>
        <taxon>Pseudomonadota</taxon>
        <taxon>Gammaproteobacteria</taxon>
        <taxon>sulfur-oxidizing symbionts</taxon>
    </lineage>
</organism>
<gene>
    <name evidence="1" type="ORF">BOW51_00505</name>
</gene>
<reference evidence="1 2" key="1">
    <citation type="submission" date="2016-11" db="EMBL/GenBank/DDBJ databases">
        <title>Mixed transmission modes and dynamic genome evolution in an obligate animal-bacterial symbiosis.</title>
        <authorList>
            <person name="Russell S.L."/>
            <person name="Corbett-Detig R.B."/>
            <person name="Cavanaugh C.M."/>
        </authorList>
    </citation>
    <scope>NUCLEOTIDE SEQUENCE [LARGE SCALE GENOMIC DNA]</scope>
    <source>
        <strain evidence="1">Se-Cadez</strain>
    </source>
</reference>
<dbReference type="Gene3D" id="3.30.70.100">
    <property type="match status" value="1"/>
</dbReference>